<dbReference type="Gramene" id="Ma11_t23200.1">
    <property type="protein sequence ID" value="Ma11_p23200.1"/>
    <property type="gene ID" value="Ma11_g23200"/>
</dbReference>
<dbReference type="InParanoid" id="A0A804LB16"/>
<evidence type="ECO:0000313" key="3">
    <source>
        <dbReference type="Proteomes" id="UP000012960"/>
    </source>
</evidence>
<sequence length="142" mass="15521">MQKSNNSNESDAHKEKSIGRDILAPVASSVWNWSIVLAPPPCCTTTATTTTTWPDVALRVPPASLLEVGMVYVLWSGSVNSSTWESCHACLQEPCHAAVWQIACGIQQIVSSTVQVLCCKKIMFDGSLDDFYLPPALHNNDW</sequence>
<dbReference type="EnsemblPlants" id="Ma11_t23200.1">
    <property type="protein sequence ID" value="Ma11_p23200.1"/>
    <property type="gene ID" value="Ma11_g23200"/>
</dbReference>
<accession>A0A804LB16</accession>
<dbReference type="Proteomes" id="UP000012960">
    <property type="component" value="Unplaced"/>
</dbReference>
<proteinExistence type="predicted"/>
<organism evidence="2 3">
    <name type="scientific">Musa acuminata subsp. malaccensis</name>
    <name type="common">Wild banana</name>
    <name type="synonym">Musa malaccensis</name>
    <dbReference type="NCBI Taxonomy" id="214687"/>
    <lineage>
        <taxon>Eukaryota</taxon>
        <taxon>Viridiplantae</taxon>
        <taxon>Streptophyta</taxon>
        <taxon>Embryophyta</taxon>
        <taxon>Tracheophyta</taxon>
        <taxon>Spermatophyta</taxon>
        <taxon>Magnoliopsida</taxon>
        <taxon>Liliopsida</taxon>
        <taxon>Zingiberales</taxon>
        <taxon>Musaceae</taxon>
        <taxon>Musa</taxon>
    </lineage>
</organism>
<dbReference type="EMBL" id="HG996475">
    <property type="protein sequence ID" value="CAG1865433.1"/>
    <property type="molecule type" value="Genomic_DNA"/>
</dbReference>
<evidence type="ECO:0000313" key="2">
    <source>
        <dbReference type="EnsemblPlants" id="Ma11_p23200.1"/>
    </source>
</evidence>
<reference evidence="1" key="1">
    <citation type="submission" date="2021-03" db="EMBL/GenBank/DDBJ databases">
        <authorList>
            <consortium name="Genoscope - CEA"/>
            <person name="William W."/>
        </authorList>
    </citation>
    <scope>NUCLEOTIDE SEQUENCE</scope>
    <source>
        <strain evidence="1">Doubled-haploid Pahang</strain>
    </source>
</reference>
<reference evidence="2" key="2">
    <citation type="submission" date="2021-05" db="UniProtKB">
        <authorList>
            <consortium name="EnsemblPlants"/>
        </authorList>
    </citation>
    <scope>IDENTIFICATION</scope>
    <source>
        <strain evidence="2">subsp. malaccensis</strain>
    </source>
</reference>
<keyword evidence="3" id="KW-1185">Reference proteome</keyword>
<protein>
    <submittedName>
        <fullName evidence="1">(wild Malaysian banana) hypothetical protein</fullName>
    </submittedName>
</protein>
<evidence type="ECO:0000313" key="1">
    <source>
        <dbReference type="EMBL" id="CAG1865433.1"/>
    </source>
</evidence>
<gene>
    <name evidence="1" type="ORF">GSMUA_01950.1</name>
</gene>
<name>A0A804LB16_MUSAM</name>
<dbReference type="AlphaFoldDB" id="A0A804LB16"/>